<sequence>MIKASNISHFYGAEQVLFDLSFEIKSGEFLFLSGESGSGKSTLLSILSTLLKPSNGKLLIDGEGVGTIKNIDYFRQSKIGFVFQFHYLINYLSVYENIALAALEDKKQNINKILGELGILELSERYPNEISGGQRQRVALARALVNEPKIIFADEPTGSLDSKNSQIVYGLLAEAVKSGTTVVVASHDMQIENYATHTIRLKDGQIL</sequence>
<dbReference type="CDD" id="cd03255">
    <property type="entry name" value="ABC_MJ0796_LolCDE_FtsE"/>
    <property type="match status" value="1"/>
</dbReference>
<dbReference type="InterPro" id="IPR003439">
    <property type="entry name" value="ABC_transporter-like_ATP-bd"/>
</dbReference>
<dbReference type="Pfam" id="PF00005">
    <property type="entry name" value="ABC_tran"/>
    <property type="match status" value="1"/>
</dbReference>
<evidence type="ECO:0000256" key="1">
    <source>
        <dbReference type="ARBA" id="ARBA00022448"/>
    </source>
</evidence>
<evidence type="ECO:0000259" key="4">
    <source>
        <dbReference type="PROSITE" id="PS50893"/>
    </source>
</evidence>
<reference evidence="5 6" key="1">
    <citation type="submission" date="2019-04" db="EMBL/GenBank/DDBJ databases">
        <title>Sulfurimonas crateris sp. nov. a facultative anaerobic sulfur-oxidizing chemolithautotrophic bacterium isolated from a terrestrial mud vulcano.</title>
        <authorList>
            <person name="Ratnikova N.M."/>
            <person name="Slobodkin A.I."/>
            <person name="Merkel A.Y."/>
            <person name="Novikov A."/>
            <person name="Bonch-Osmolovskaya E.A."/>
            <person name="Slobodkina G.B."/>
        </authorList>
    </citation>
    <scope>NUCLEOTIDE SEQUENCE [LARGE SCALE GENOMIC DNA]</scope>
    <source>
        <strain evidence="5 6">SN118</strain>
    </source>
</reference>
<dbReference type="InterPro" id="IPR015854">
    <property type="entry name" value="ABC_transpr_LolD-like"/>
</dbReference>
<dbReference type="InterPro" id="IPR003593">
    <property type="entry name" value="AAA+_ATPase"/>
</dbReference>
<keyword evidence="3 5" id="KW-0067">ATP-binding</keyword>
<accession>A0A4V5TR92</accession>
<keyword evidence="6" id="KW-1185">Reference proteome</keyword>
<dbReference type="AlphaFoldDB" id="A0A4V5TR92"/>
<dbReference type="PROSITE" id="PS50893">
    <property type="entry name" value="ABC_TRANSPORTER_2"/>
    <property type="match status" value="1"/>
</dbReference>
<dbReference type="InterPro" id="IPR017911">
    <property type="entry name" value="MacB-like_ATP-bd"/>
</dbReference>
<dbReference type="RefSeq" id="WP_137014597.1">
    <property type="nucleotide sequence ID" value="NZ_SZPX01000007.1"/>
</dbReference>
<dbReference type="Gene3D" id="3.40.50.300">
    <property type="entry name" value="P-loop containing nucleotide triphosphate hydrolases"/>
    <property type="match status" value="1"/>
</dbReference>
<gene>
    <name evidence="5" type="ORF">FCU45_09310</name>
</gene>
<dbReference type="SUPFAM" id="SSF52540">
    <property type="entry name" value="P-loop containing nucleoside triphosphate hydrolases"/>
    <property type="match status" value="1"/>
</dbReference>
<dbReference type="EMBL" id="SZPX01000007">
    <property type="protein sequence ID" value="TKI68613.1"/>
    <property type="molecule type" value="Genomic_DNA"/>
</dbReference>
<dbReference type="PANTHER" id="PTHR24220">
    <property type="entry name" value="IMPORT ATP-BINDING PROTEIN"/>
    <property type="match status" value="1"/>
</dbReference>
<dbReference type="GO" id="GO:0005524">
    <property type="term" value="F:ATP binding"/>
    <property type="evidence" value="ECO:0007669"/>
    <property type="project" value="UniProtKB-KW"/>
</dbReference>
<name>A0A4V5TR92_9BACT</name>
<proteinExistence type="predicted"/>
<evidence type="ECO:0000313" key="5">
    <source>
        <dbReference type="EMBL" id="TKI68613.1"/>
    </source>
</evidence>
<dbReference type="GO" id="GO:0022857">
    <property type="term" value="F:transmembrane transporter activity"/>
    <property type="evidence" value="ECO:0007669"/>
    <property type="project" value="TreeGrafter"/>
</dbReference>
<feature type="domain" description="ABC transporter" evidence="4">
    <location>
        <begin position="2"/>
        <end position="207"/>
    </location>
</feature>
<organism evidence="5 6">
    <name type="scientific">Sulfurimonas crateris</name>
    <dbReference type="NCBI Taxonomy" id="2574727"/>
    <lineage>
        <taxon>Bacteria</taxon>
        <taxon>Pseudomonadati</taxon>
        <taxon>Campylobacterota</taxon>
        <taxon>Epsilonproteobacteria</taxon>
        <taxon>Campylobacterales</taxon>
        <taxon>Sulfurimonadaceae</taxon>
        <taxon>Sulfurimonas</taxon>
    </lineage>
</organism>
<dbReference type="GO" id="GO:0016887">
    <property type="term" value="F:ATP hydrolysis activity"/>
    <property type="evidence" value="ECO:0007669"/>
    <property type="project" value="InterPro"/>
</dbReference>
<keyword evidence="2" id="KW-0547">Nucleotide-binding</keyword>
<dbReference type="GO" id="GO:0005886">
    <property type="term" value="C:plasma membrane"/>
    <property type="evidence" value="ECO:0007669"/>
    <property type="project" value="TreeGrafter"/>
</dbReference>
<dbReference type="InterPro" id="IPR017871">
    <property type="entry name" value="ABC_transporter-like_CS"/>
</dbReference>
<dbReference type="OrthoDB" id="9809450at2"/>
<comment type="caution">
    <text evidence="5">The sequence shown here is derived from an EMBL/GenBank/DDBJ whole genome shotgun (WGS) entry which is preliminary data.</text>
</comment>
<evidence type="ECO:0000313" key="6">
    <source>
        <dbReference type="Proteomes" id="UP000309561"/>
    </source>
</evidence>
<dbReference type="PROSITE" id="PS00211">
    <property type="entry name" value="ABC_TRANSPORTER_1"/>
    <property type="match status" value="1"/>
</dbReference>
<protein>
    <submittedName>
        <fullName evidence="5">ABC transporter ATP-binding protein</fullName>
    </submittedName>
</protein>
<keyword evidence="1" id="KW-0813">Transport</keyword>
<dbReference type="InterPro" id="IPR027417">
    <property type="entry name" value="P-loop_NTPase"/>
</dbReference>
<evidence type="ECO:0000256" key="3">
    <source>
        <dbReference type="ARBA" id="ARBA00022840"/>
    </source>
</evidence>
<dbReference type="Proteomes" id="UP000309561">
    <property type="component" value="Unassembled WGS sequence"/>
</dbReference>
<evidence type="ECO:0000256" key="2">
    <source>
        <dbReference type="ARBA" id="ARBA00022741"/>
    </source>
</evidence>
<dbReference type="PANTHER" id="PTHR24220:SF692">
    <property type="entry name" value="ABC TRANSPORTER DOMAIN-CONTAINING PROTEIN"/>
    <property type="match status" value="1"/>
</dbReference>
<dbReference type="SMART" id="SM00382">
    <property type="entry name" value="AAA"/>
    <property type="match status" value="1"/>
</dbReference>